<protein>
    <submittedName>
        <fullName evidence="1">Uncharacterized protein</fullName>
    </submittedName>
</protein>
<reference evidence="1 2" key="1">
    <citation type="submission" date="2016-02" db="EMBL/GenBank/DDBJ databases">
        <authorList>
            <person name="Wen L."/>
            <person name="He K."/>
            <person name="Yang H."/>
        </authorList>
    </citation>
    <scope>NUCLEOTIDE SEQUENCE [LARGE SCALE GENOMIC DNA]</scope>
    <source>
        <strain evidence="1 2">TSA40</strain>
    </source>
</reference>
<evidence type="ECO:0000313" key="2">
    <source>
        <dbReference type="Proteomes" id="UP000197535"/>
    </source>
</evidence>
<dbReference type="EMBL" id="LSTO01000001">
    <property type="protein sequence ID" value="OWW22271.1"/>
    <property type="molecule type" value="Genomic_DNA"/>
</dbReference>
<name>A0A254TI13_9BURK</name>
<evidence type="ECO:0000313" key="1">
    <source>
        <dbReference type="EMBL" id="OWW22271.1"/>
    </source>
</evidence>
<dbReference type="OrthoDB" id="9007755at2"/>
<organism evidence="1 2">
    <name type="scientific">Noviherbaspirillum denitrificans</name>
    <dbReference type="NCBI Taxonomy" id="1968433"/>
    <lineage>
        <taxon>Bacteria</taxon>
        <taxon>Pseudomonadati</taxon>
        <taxon>Pseudomonadota</taxon>
        <taxon>Betaproteobacteria</taxon>
        <taxon>Burkholderiales</taxon>
        <taxon>Oxalobacteraceae</taxon>
        <taxon>Noviherbaspirillum</taxon>
    </lineage>
</organism>
<keyword evidence="2" id="KW-1185">Reference proteome</keyword>
<dbReference type="Proteomes" id="UP000197535">
    <property type="component" value="Unassembled WGS sequence"/>
</dbReference>
<dbReference type="RefSeq" id="WP_088709094.1">
    <property type="nucleotide sequence ID" value="NZ_LSTO01000001.1"/>
</dbReference>
<sequence length="87" mass="9237">MPTLMIRDLPLATELDRHAMASVRGGNSWLKDLGPIANVNIGVNQNIAQLQNVQVNALNNIGVIGAGFVPPELNVSPSQWGYAGVAF</sequence>
<dbReference type="AlphaFoldDB" id="A0A254TI13"/>
<proteinExistence type="predicted"/>
<gene>
    <name evidence="1" type="ORF">AYR66_25000</name>
</gene>
<accession>A0A254TI13</accession>
<comment type="caution">
    <text evidence="1">The sequence shown here is derived from an EMBL/GenBank/DDBJ whole genome shotgun (WGS) entry which is preliminary data.</text>
</comment>